<dbReference type="GO" id="GO:0005524">
    <property type="term" value="F:ATP binding"/>
    <property type="evidence" value="ECO:0007669"/>
    <property type="project" value="UniProtKB-KW"/>
</dbReference>
<evidence type="ECO:0000256" key="1">
    <source>
        <dbReference type="ARBA" id="ARBA00004990"/>
    </source>
</evidence>
<keyword evidence="5" id="KW-0436">Ligase</keyword>
<reference evidence="13" key="1">
    <citation type="journal article" date="2023" name="Commun. Biol.">
        <title>Genome analysis of Parmales, the sister group of diatoms, reveals the evolutionary specialization of diatoms from phago-mixotrophs to photoautotrophs.</title>
        <authorList>
            <person name="Ban H."/>
            <person name="Sato S."/>
            <person name="Yoshikawa S."/>
            <person name="Yamada K."/>
            <person name="Nakamura Y."/>
            <person name="Ichinomiya M."/>
            <person name="Sato N."/>
            <person name="Blanc-Mathieu R."/>
            <person name="Endo H."/>
            <person name="Kuwata A."/>
            <person name="Ogata H."/>
        </authorList>
    </citation>
    <scope>NUCLEOTIDE SEQUENCE [LARGE SCALE GENOMIC DNA]</scope>
</reference>
<evidence type="ECO:0000256" key="10">
    <source>
        <dbReference type="ARBA" id="ARBA00032806"/>
    </source>
</evidence>
<dbReference type="AlphaFoldDB" id="A0A9W7GA50"/>
<dbReference type="GO" id="GO:0004592">
    <property type="term" value="F:pantoate-beta-alanine ligase activity"/>
    <property type="evidence" value="ECO:0007669"/>
    <property type="project" value="UniProtKB-EC"/>
</dbReference>
<keyword evidence="8" id="KW-0067">ATP-binding</keyword>
<evidence type="ECO:0000256" key="2">
    <source>
        <dbReference type="ARBA" id="ARBA00009256"/>
    </source>
</evidence>
<dbReference type="OrthoDB" id="2020436at2759"/>
<dbReference type="InterPro" id="IPR014729">
    <property type="entry name" value="Rossmann-like_a/b/a_fold"/>
</dbReference>
<dbReference type="InterPro" id="IPR003721">
    <property type="entry name" value="Pantoate_ligase"/>
</dbReference>
<keyword evidence="7" id="KW-0547">Nucleotide-binding</keyword>
<accession>A0A9W7GA50</accession>
<evidence type="ECO:0000313" key="13">
    <source>
        <dbReference type="Proteomes" id="UP001165065"/>
    </source>
</evidence>
<organism evidence="12 13">
    <name type="scientific">Triparma columacea</name>
    <dbReference type="NCBI Taxonomy" id="722753"/>
    <lineage>
        <taxon>Eukaryota</taxon>
        <taxon>Sar</taxon>
        <taxon>Stramenopiles</taxon>
        <taxon>Ochrophyta</taxon>
        <taxon>Bolidophyceae</taxon>
        <taxon>Parmales</taxon>
        <taxon>Triparmaceae</taxon>
        <taxon>Triparma</taxon>
    </lineage>
</organism>
<comment type="similarity">
    <text evidence="2">Belongs to the pantothenate synthetase family.</text>
</comment>
<proteinExistence type="inferred from homology"/>
<dbReference type="EC" id="6.3.2.1" evidence="3"/>
<evidence type="ECO:0000256" key="5">
    <source>
        <dbReference type="ARBA" id="ARBA00022598"/>
    </source>
</evidence>
<evidence type="ECO:0000256" key="6">
    <source>
        <dbReference type="ARBA" id="ARBA00022655"/>
    </source>
</evidence>
<keyword evidence="13" id="KW-1185">Reference proteome</keyword>
<evidence type="ECO:0000256" key="11">
    <source>
        <dbReference type="ARBA" id="ARBA00048258"/>
    </source>
</evidence>
<dbReference type="SUPFAM" id="SSF52374">
    <property type="entry name" value="Nucleotidylyl transferase"/>
    <property type="match status" value="1"/>
</dbReference>
<dbReference type="InterPro" id="IPR042176">
    <property type="entry name" value="Pantoate_ligase_C"/>
</dbReference>
<comment type="caution">
    <text evidence="12">The sequence shown here is derived from an EMBL/GenBank/DDBJ whole genome shotgun (WGS) entry which is preliminary data.</text>
</comment>
<evidence type="ECO:0000256" key="3">
    <source>
        <dbReference type="ARBA" id="ARBA00012219"/>
    </source>
</evidence>
<dbReference type="Proteomes" id="UP001165065">
    <property type="component" value="Unassembled WGS sequence"/>
</dbReference>
<dbReference type="PANTHER" id="PTHR21299">
    <property type="entry name" value="CYTIDYLATE KINASE/PANTOATE-BETA-ALANINE LIGASE"/>
    <property type="match status" value="1"/>
</dbReference>
<dbReference type="NCBIfam" id="TIGR00018">
    <property type="entry name" value="panC"/>
    <property type="match status" value="1"/>
</dbReference>
<evidence type="ECO:0000256" key="4">
    <source>
        <dbReference type="ARBA" id="ARBA00015647"/>
    </source>
</evidence>
<dbReference type="EMBL" id="BRYA01000091">
    <property type="protein sequence ID" value="GMI38762.1"/>
    <property type="molecule type" value="Genomic_DNA"/>
</dbReference>
<dbReference type="FunFam" id="3.40.50.620:FF:000013">
    <property type="entry name" value="Pantothenate synthetase"/>
    <property type="match status" value="1"/>
</dbReference>
<dbReference type="GO" id="GO:0015940">
    <property type="term" value="P:pantothenate biosynthetic process"/>
    <property type="evidence" value="ECO:0007669"/>
    <property type="project" value="UniProtKB-KW"/>
</dbReference>
<dbReference type="HAMAP" id="MF_00158">
    <property type="entry name" value="PanC"/>
    <property type="match status" value="1"/>
</dbReference>
<name>A0A9W7GA50_9STRA</name>
<dbReference type="CDD" id="cd00560">
    <property type="entry name" value="PanC"/>
    <property type="match status" value="1"/>
</dbReference>
<dbReference type="PANTHER" id="PTHR21299:SF1">
    <property type="entry name" value="PANTOATE--BETA-ALANINE LIGASE"/>
    <property type="match status" value="1"/>
</dbReference>
<keyword evidence="6" id="KW-0566">Pantothenate biosynthesis</keyword>
<evidence type="ECO:0000256" key="7">
    <source>
        <dbReference type="ARBA" id="ARBA00022741"/>
    </source>
</evidence>
<gene>
    <name evidence="12" type="ORF">TrCOL_g7995</name>
</gene>
<comment type="pathway">
    <text evidence="1">Cofactor biosynthesis; (R)-pantothenate biosynthesis; (R)-pantothenate from (R)-pantoate and beta-alanine: step 1/1.</text>
</comment>
<evidence type="ECO:0000256" key="9">
    <source>
        <dbReference type="ARBA" id="ARBA00029902"/>
    </source>
</evidence>
<dbReference type="NCBIfam" id="TIGR00125">
    <property type="entry name" value="cyt_tran_rel"/>
    <property type="match status" value="1"/>
</dbReference>
<sequence>MTRGLNLIRNSIPAFQSSRKALTGTVGFVPTMGALHEGHLSLVEQAKKDNDHVVSSIFVNPAQFGPNEDLDTYPRQLQTDAALLESLGVDCIFAPAKADEMYGPYHTTYVDPVIFNSSREGLARPGFFRGVATIVMKLFNITQPTRAYFGQKDAVQCCVIKRMVKDMNIPVEVVIMPTVREADGLAMSSRNAYLTEKERPHASIVYKSLQAAEEVYSNSTVPASKIVDAVKSTLASEPLITEIQYVAVDSKENMQPLEEVVAGEGAVVSLAVKMGSVRLIDNIVL</sequence>
<dbReference type="Gene3D" id="3.40.50.620">
    <property type="entry name" value="HUPs"/>
    <property type="match status" value="1"/>
</dbReference>
<protein>
    <recommendedName>
        <fullName evidence="4">Pantoate--beta-alanine ligase</fullName>
        <ecNumber evidence="3">6.3.2.1</ecNumber>
    </recommendedName>
    <alternativeName>
        <fullName evidence="10">Pantoate-activating enzyme</fullName>
    </alternativeName>
    <alternativeName>
        <fullName evidence="9">Pantothenate synthetase</fullName>
    </alternativeName>
</protein>
<evidence type="ECO:0000256" key="8">
    <source>
        <dbReference type="ARBA" id="ARBA00022840"/>
    </source>
</evidence>
<dbReference type="Gene3D" id="3.30.1300.10">
    <property type="entry name" value="Pantoate-beta-alanine ligase, C-terminal domain"/>
    <property type="match status" value="1"/>
</dbReference>
<comment type="catalytic activity">
    <reaction evidence="11">
        <text>(R)-pantoate + beta-alanine + ATP = (R)-pantothenate + AMP + diphosphate + H(+)</text>
        <dbReference type="Rhea" id="RHEA:10912"/>
        <dbReference type="ChEBI" id="CHEBI:15378"/>
        <dbReference type="ChEBI" id="CHEBI:15980"/>
        <dbReference type="ChEBI" id="CHEBI:29032"/>
        <dbReference type="ChEBI" id="CHEBI:30616"/>
        <dbReference type="ChEBI" id="CHEBI:33019"/>
        <dbReference type="ChEBI" id="CHEBI:57966"/>
        <dbReference type="ChEBI" id="CHEBI:456215"/>
        <dbReference type="EC" id="6.3.2.1"/>
    </reaction>
</comment>
<dbReference type="InterPro" id="IPR004821">
    <property type="entry name" value="Cyt_trans-like"/>
</dbReference>
<evidence type="ECO:0000313" key="12">
    <source>
        <dbReference type="EMBL" id="GMI38762.1"/>
    </source>
</evidence>
<dbReference type="Pfam" id="PF02569">
    <property type="entry name" value="Pantoate_ligase"/>
    <property type="match status" value="1"/>
</dbReference>